<dbReference type="PANTHER" id="PTHR23232:SF133">
    <property type="entry name" value="RIKEN CDNA 1700020N01 GENE"/>
    <property type="match status" value="1"/>
</dbReference>
<dbReference type="KEGG" id="zca:113936255"/>
<feature type="domain" description="KRAB" evidence="2">
    <location>
        <begin position="150"/>
        <end position="213"/>
    </location>
</feature>
<feature type="compositionally biased region" description="Low complexity" evidence="1">
    <location>
        <begin position="103"/>
        <end position="117"/>
    </location>
</feature>
<dbReference type="GeneID" id="113936255"/>
<gene>
    <name evidence="4" type="primary">LOC113936255</name>
</gene>
<dbReference type="OrthoDB" id="9837816at2759"/>
<dbReference type="RefSeq" id="XP_027475114.1">
    <property type="nucleotide sequence ID" value="XM_027619313.2"/>
</dbReference>
<dbReference type="GO" id="GO:0006355">
    <property type="term" value="P:regulation of DNA-templated transcription"/>
    <property type="evidence" value="ECO:0007669"/>
    <property type="project" value="InterPro"/>
</dbReference>
<dbReference type="PROSITE" id="PS50805">
    <property type="entry name" value="KRAB"/>
    <property type="match status" value="1"/>
</dbReference>
<reference evidence="4" key="1">
    <citation type="submission" date="2025-08" db="UniProtKB">
        <authorList>
            <consortium name="RefSeq"/>
        </authorList>
    </citation>
    <scope>IDENTIFICATION</scope>
    <source>
        <tissue evidence="4">Blood</tissue>
    </source>
</reference>
<feature type="region of interest" description="Disordered" evidence="1">
    <location>
        <begin position="101"/>
        <end position="136"/>
    </location>
</feature>
<dbReference type="Proteomes" id="UP000515165">
    <property type="component" value="Chromosome 17"/>
</dbReference>
<dbReference type="InterPro" id="IPR050169">
    <property type="entry name" value="Krueppel_C2H2_ZnF"/>
</dbReference>
<protein>
    <submittedName>
        <fullName evidence="4">Zinc finger protein 28 homolog</fullName>
    </submittedName>
</protein>
<dbReference type="Pfam" id="PF01352">
    <property type="entry name" value="KRAB"/>
    <property type="match status" value="1"/>
</dbReference>
<dbReference type="InterPro" id="IPR001909">
    <property type="entry name" value="KRAB"/>
</dbReference>
<dbReference type="SUPFAM" id="SSF109640">
    <property type="entry name" value="KRAB domain (Kruppel-associated box)"/>
    <property type="match status" value="1"/>
</dbReference>
<evidence type="ECO:0000256" key="1">
    <source>
        <dbReference type="SAM" id="MobiDB-lite"/>
    </source>
</evidence>
<evidence type="ECO:0000313" key="3">
    <source>
        <dbReference type="Proteomes" id="UP000515165"/>
    </source>
</evidence>
<dbReference type="SMART" id="SM00349">
    <property type="entry name" value="KRAB"/>
    <property type="match status" value="1"/>
</dbReference>
<feature type="region of interest" description="Disordered" evidence="1">
    <location>
        <begin position="1"/>
        <end position="88"/>
    </location>
</feature>
<accession>A0A6J2F1T4</accession>
<organism evidence="3 4">
    <name type="scientific">Zalophus californianus</name>
    <name type="common">California sealion</name>
    <dbReference type="NCBI Taxonomy" id="9704"/>
    <lineage>
        <taxon>Eukaryota</taxon>
        <taxon>Metazoa</taxon>
        <taxon>Chordata</taxon>
        <taxon>Craniata</taxon>
        <taxon>Vertebrata</taxon>
        <taxon>Euteleostomi</taxon>
        <taxon>Mammalia</taxon>
        <taxon>Eutheria</taxon>
        <taxon>Laurasiatheria</taxon>
        <taxon>Carnivora</taxon>
        <taxon>Caniformia</taxon>
        <taxon>Pinnipedia</taxon>
        <taxon>Otariidae</taxon>
        <taxon>Zalophus</taxon>
    </lineage>
</organism>
<feature type="compositionally biased region" description="Low complexity" evidence="1">
    <location>
        <begin position="7"/>
        <end position="23"/>
    </location>
</feature>
<dbReference type="CDD" id="cd07765">
    <property type="entry name" value="KRAB_A-box"/>
    <property type="match status" value="1"/>
</dbReference>
<keyword evidence="3" id="KW-1185">Reference proteome</keyword>
<proteinExistence type="predicted"/>
<dbReference type="AlphaFoldDB" id="A0A6J2F1T4"/>
<dbReference type="InterPro" id="IPR036051">
    <property type="entry name" value="KRAB_dom_sf"/>
</dbReference>
<dbReference type="PANTHER" id="PTHR23232">
    <property type="entry name" value="KRAB DOMAIN C2H2 ZINC FINGER"/>
    <property type="match status" value="1"/>
</dbReference>
<sequence>MPRILQRAAAGRATTTWTGARTGPVRAARGRRLTWRGPPPRPGRAVTPRRRPHLPETVPGCGTGAAGSAPSLRSPRSVARAPESGGRGLVSISHHLTAKLGARHAAAGDPAPAEPSGRTLVARPSGPAQPNRTPGVAGAAARMNTAQGCVTFEDVFVYFSREEWELLEEAQRLLYRDVMLENFALVSSLGLAVSRSHVVTHMEPEGSPGCLRR</sequence>
<evidence type="ECO:0000259" key="2">
    <source>
        <dbReference type="PROSITE" id="PS50805"/>
    </source>
</evidence>
<name>A0A6J2F1T4_ZALCA</name>
<evidence type="ECO:0000313" key="4">
    <source>
        <dbReference type="RefSeq" id="XP_027475114.1"/>
    </source>
</evidence>
<dbReference type="Gene3D" id="6.10.140.140">
    <property type="match status" value="1"/>
</dbReference>